<dbReference type="EMBL" id="JAGUCO010000008">
    <property type="protein sequence ID" value="MBS2099178.1"/>
    <property type="molecule type" value="Genomic_DNA"/>
</dbReference>
<dbReference type="RefSeq" id="WP_212216421.1">
    <property type="nucleotide sequence ID" value="NZ_JAGUCO010000008.1"/>
</dbReference>
<organism evidence="1 2">
    <name type="scientific">Carboxylicivirga linearis</name>
    <dbReference type="NCBI Taxonomy" id="1628157"/>
    <lineage>
        <taxon>Bacteria</taxon>
        <taxon>Pseudomonadati</taxon>
        <taxon>Bacteroidota</taxon>
        <taxon>Bacteroidia</taxon>
        <taxon>Marinilabiliales</taxon>
        <taxon>Marinilabiliaceae</taxon>
        <taxon>Carboxylicivirga</taxon>
    </lineage>
</organism>
<evidence type="ECO:0000313" key="1">
    <source>
        <dbReference type="EMBL" id="MBS2099178.1"/>
    </source>
</evidence>
<comment type="caution">
    <text evidence="1">The sequence shown here is derived from an EMBL/GenBank/DDBJ whole genome shotgun (WGS) entry which is preliminary data.</text>
</comment>
<protein>
    <recommendedName>
        <fullName evidence="3">Phage protein</fullName>
    </recommendedName>
</protein>
<evidence type="ECO:0000313" key="2">
    <source>
        <dbReference type="Proteomes" id="UP000708576"/>
    </source>
</evidence>
<name>A0ABS5JWH9_9BACT</name>
<proteinExistence type="predicted"/>
<keyword evidence="2" id="KW-1185">Reference proteome</keyword>
<accession>A0ABS5JWH9</accession>
<gene>
    <name evidence="1" type="ORF">KEM10_12875</name>
</gene>
<reference evidence="1 2" key="1">
    <citation type="journal article" date="2015" name="Int. J. Syst. Evol. Microbiol.">
        <title>Carboxylicivirga linearis sp. nov., isolated from a sea cucumber culture pond.</title>
        <authorList>
            <person name="Wang F.Q."/>
            <person name="Zhou Y.X."/>
            <person name="Lin X.Z."/>
            <person name="Chen G.J."/>
            <person name="Du Z.J."/>
        </authorList>
    </citation>
    <scope>NUCLEOTIDE SEQUENCE [LARGE SCALE GENOMIC DNA]</scope>
    <source>
        <strain evidence="1 2">FB218</strain>
    </source>
</reference>
<evidence type="ECO:0008006" key="3">
    <source>
        <dbReference type="Google" id="ProtNLM"/>
    </source>
</evidence>
<dbReference type="Proteomes" id="UP000708576">
    <property type="component" value="Unassembled WGS sequence"/>
</dbReference>
<sequence length="186" mass="21409">MARKNKVPEFMQMAKELKKNASRYAASESVKFFKESFVKEGFTDSSFKAWQKTSNPLAGKRTLYKRGNLMRSIKKQSATMSKVVVIADSEYADIHNKGGFIVVTAQMKKFFWAKYYEFDKTGTKAEYCKAMALKPVGSKIKIPQHQFMGNSQTLMNNFDQWFGEVIKNQIEPHFNDSSVKIELRNV</sequence>